<dbReference type="EMBL" id="VCIW01000008">
    <property type="protein sequence ID" value="TLS51545.1"/>
    <property type="molecule type" value="Genomic_DNA"/>
</dbReference>
<evidence type="ECO:0000259" key="3">
    <source>
        <dbReference type="PROSITE" id="PS50887"/>
    </source>
</evidence>
<dbReference type="NCBIfam" id="TIGR00254">
    <property type="entry name" value="GGDEF"/>
    <property type="match status" value="1"/>
</dbReference>
<keyword evidence="1" id="KW-0472">Membrane</keyword>
<keyword evidence="1" id="KW-1133">Transmembrane helix</keyword>
<dbReference type="GO" id="GO:0052621">
    <property type="term" value="F:diguanylate cyclase activity"/>
    <property type="evidence" value="ECO:0007669"/>
    <property type="project" value="TreeGrafter"/>
</dbReference>
<dbReference type="Pfam" id="PF16927">
    <property type="entry name" value="HisKA_7TM"/>
    <property type="match status" value="1"/>
</dbReference>
<dbReference type="GO" id="GO:0043709">
    <property type="term" value="P:cell adhesion involved in single-species biofilm formation"/>
    <property type="evidence" value="ECO:0007669"/>
    <property type="project" value="TreeGrafter"/>
</dbReference>
<dbReference type="InterPro" id="IPR050469">
    <property type="entry name" value="Diguanylate_Cyclase"/>
</dbReference>
<proteinExistence type="predicted"/>
<reference evidence="4 5" key="1">
    <citation type="submission" date="2019-05" db="EMBL/GenBank/DDBJ databases">
        <authorList>
            <person name="Narsing Rao M.P."/>
            <person name="Li W.J."/>
        </authorList>
    </citation>
    <scope>NUCLEOTIDE SEQUENCE [LARGE SCALE GENOMIC DNA]</scope>
    <source>
        <strain evidence="4 5">SYSU_K30003</strain>
    </source>
</reference>
<dbReference type="Pfam" id="PF00990">
    <property type="entry name" value="GGDEF"/>
    <property type="match status" value="1"/>
</dbReference>
<feature type="domain" description="PAC" evidence="2">
    <location>
        <begin position="300"/>
        <end position="352"/>
    </location>
</feature>
<dbReference type="GO" id="GO:1902201">
    <property type="term" value="P:negative regulation of bacterial-type flagellum-dependent cell motility"/>
    <property type="evidence" value="ECO:0007669"/>
    <property type="project" value="TreeGrafter"/>
</dbReference>
<feature type="domain" description="GGDEF" evidence="3">
    <location>
        <begin position="384"/>
        <end position="517"/>
    </location>
</feature>
<dbReference type="PROSITE" id="PS50113">
    <property type="entry name" value="PAC"/>
    <property type="match status" value="1"/>
</dbReference>
<evidence type="ECO:0000259" key="2">
    <source>
        <dbReference type="PROSITE" id="PS50113"/>
    </source>
</evidence>
<accession>A0A5R9GIZ9</accession>
<dbReference type="PANTHER" id="PTHR45138:SF9">
    <property type="entry name" value="DIGUANYLATE CYCLASE DGCM-RELATED"/>
    <property type="match status" value="1"/>
</dbReference>
<dbReference type="InterPro" id="IPR000700">
    <property type="entry name" value="PAS-assoc_C"/>
</dbReference>
<evidence type="ECO:0000313" key="5">
    <source>
        <dbReference type="Proteomes" id="UP000309676"/>
    </source>
</evidence>
<evidence type="ECO:0000256" key="1">
    <source>
        <dbReference type="SAM" id="Phobius"/>
    </source>
</evidence>
<dbReference type="InterPro" id="IPR031621">
    <property type="entry name" value="HisKA_7TM"/>
</dbReference>
<dbReference type="Proteomes" id="UP000309676">
    <property type="component" value="Unassembled WGS sequence"/>
</dbReference>
<dbReference type="AlphaFoldDB" id="A0A5R9GIZ9"/>
<dbReference type="FunFam" id="3.30.70.270:FF:000001">
    <property type="entry name" value="Diguanylate cyclase domain protein"/>
    <property type="match status" value="1"/>
</dbReference>
<dbReference type="PROSITE" id="PS50887">
    <property type="entry name" value="GGDEF"/>
    <property type="match status" value="1"/>
</dbReference>
<feature type="transmembrane region" description="Helical" evidence="1">
    <location>
        <begin position="6"/>
        <end position="28"/>
    </location>
</feature>
<dbReference type="Gene3D" id="3.30.450.20">
    <property type="entry name" value="PAS domain"/>
    <property type="match status" value="1"/>
</dbReference>
<dbReference type="OrthoDB" id="9759607at2"/>
<gene>
    <name evidence="4" type="ORF">FE782_13645</name>
</gene>
<keyword evidence="1" id="KW-0812">Transmembrane</keyword>
<feature type="transmembrane region" description="Helical" evidence="1">
    <location>
        <begin position="40"/>
        <end position="59"/>
    </location>
</feature>
<protein>
    <submittedName>
        <fullName evidence="4">Diguanylate cyclase</fullName>
    </submittedName>
</protein>
<name>A0A5R9GIZ9_9BACL</name>
<dbReference type="SUPFAM" id="SSF55073">
    <property type="entry name" value="Nucleotide cyclase"/>
    <property type="match status" value="1"/>
</dbReference>
<keyword evidence="5" id="KW-1185">Reference proteome</keyword>
<sequence length="519" mass="57727">METNIITMFITLVATSGVFTLFLCLYAYVKRKEIPGARTFIWYTASMAIYIFAVAFEWTSDTVEEIMRWTVLEYLGIAFAPPLGLLLVLQYIGKSVPRKVAALMFVVPAVTFLSVATNEWHHLFYKSIFLRENTPSPLADVEIGEMYIVHGAYTFGCMLASVVLLVRQWFRTNRAFRLQLATLTIGQFLPMVGAFLYLMGVTPYGMDPVPMVLCLTSGMYIWAMVSSRVLTIVPIAKERLFESLREGVIVLDATERIVDFNAAVARMMPGLTASSVGTFLRDEWPRLTGSPLPVGGTGDGMQEVMVWTVKGEDVSYQVRSSLVRDRTGETIGRLLMLIDVTEQKRLQDKLTQMAYFDGLTKLLNRARFVQRSRELLSSAQRFGLPVSFVLFDIDSFKRINDTYGHDVGDQAIVHVVSIAKRLLPPDALFARYGGEEFALALPSATGLEAVELAERVRAAFEAEPLRAGGETILVTSSFGAAEARGSDDTLESLLRDADAALYAAKRAGRNRVRAFEPTT</sequence>
<evidence type="ECO:0000313" key="4">
    <source>
        <dbReference type="EMBL" id="TLS51545.1"/>
    </source>
</evidence>
<comment type="caution">
    <text evidence="4">The sequence shown here is derived from an EMBL/GenBank/DDBJ whole genome shotgun (WGS) entry which is preliminary data.</text>
</comment>
<dbReference type="CDD" id="cd01949">
    <property type="entry name" value="GGDEF"/>
    <property type="match status" value="1"/>
</dbReference>
<dbReference type="RefSeq" id="WP_138194690.1">
    <property type="nucleotide sequence ID" value="NZ_VCIW01000008.1"/>
</dbReference>
<dbReference type="InterPro" id="IPR043128">
    <property type="entry name" value="Rev_trsase/Diguanyl_cyclase"/>
</dbReference>
<dbReference type="PANTHER" id="PTHR45138">
    <property type="entry name" value="REGULATORY COMPONENTS OF SENSORY TRANSDUCTION SYSTEM"/>
    <property type="match status" value="1"/>
</dbReference>
<dbReference type="GO" id="GO:0005886">
    <property type="term" value="C:plasma membrane"/>
    <property type="evidence" value="ECO:0007669"/>
    <property type="project" value="TreeGrafter"/>
</dbReference>
<dbReference type="InterPro" id="IPR029787">
    <property type="entry name" value="Nucleotide_cyclase"/>
</dbReference>
<feature type="transmembrane region" description="Helical" evidence="1">
    <location>
        <begin position="178"/>
        <end position="199"/>
    </location>
</feature>
<feature type="transmembrane region" description="Helical" evidence="1">
    <location>
        <begin position="100"/>
        <end position="117"/>
    </location>
</feature>
<organism evidence="4 5">
    <name type="scientific">Paenibacillus antri</name>
    <dbReference type="NCBI Taxonomy" id="2582848"/>
    <lineage>
        <taxon>Bacteria</taxon>
        <taxon>Bacillati</taxon>
        <taxon>Bacillota</taxon>
        <taxon>Bacilli</taxon>
        <taxon>Bacillales</taxon>
        <taxon>Paenibacillaceae</taxon>
        <taxon>Paenibacillus</taxon>
    </lineage>
</organism>
<dbReference type="SMART" id="SM00267">
    <property type="entry name" value="GGDEF"/>
    <property type="match status" value="1"/>
</dbReference>
<dbReference type="InterPro" id="IPR000160">
    <property type="entry name" value="GGDEF_dom"/>
</dbReference>
<feature type="transmembrane region" description="Helical" evidence="1">
    <location>
        <begin position="147"/>
        <end position="166"/>
    </location>
</feature>
<dbReference type="Gene3D" id="3.30.70.270">
    <property type="match status" value="1"/>
</dbReference>
<feature type="transmembrane region" description="Helical" evidence="1">
    <location>
        <begin position="71"/>
        <end position="93"/>
    </location>
</feature>
<dbReference type="InterPro" id="IPR035965">
    <property type="entry name" value="PAS-like_dom_sf"/>
</dbReference>
<dbReference type="SUPFAM" id="SSF55785">
    <property type="entry name" value="PYP-like sensor domain (PAS domain)"/>
    <property type="match status" value="1"/>
</dbReference>